<organism evidence="2 3">
    <name type="scientific">Sneathiella sedimenti</name>
    <dbReference type="NCBI Taxonomy" id="2816034"/>
    <lineage>
        <taxon>Bacteria</taxon>
        <taxon>Pseudomonadati</taxon>
        <taxon>Pseudomonadota</taxon>
        <taxon>Alphaproteobacteria</taxon>
        <taxon>Sneathiellales</taxon>
        <taxon>Sneathiellaceae</taxon>
        <taxon>Sneathiella</taxon>
    </lineage>
</organism>
<dbReference type="Proteomes" id="UP000664761">
    <property type="component" value="Unassembled WGS sequence"/>
</dbReference>
<comment type="caution">
    <text evidence="2">The sequence shown here is derived from an EMBL/GenBank/DDBJ whole genome shotgun (WGS) entry which is preliminary data.</text>
</comment>
<name>A0ABS3F891_9PROT</name>
<sequence length="111" mass="12632">MYRKTSVNIGIYAGSFLVFALALWLVRSQITVDDTSYMRAMIPHHSIALLTSERAGIKDLRVRELADSIIDAQRREIREMEWLIKDIEQNGEATTETAATTRAVPDFSRSM</sequence>
<dbReference type="InterPro" id="IPR005183">
    <property type="entry name" value="DUF305_CopM-like"/>
</dbReference>
<protein>
    <submittedName>
        <fullName evidence="2">DUF305 domain-containing protein</fullName>
    </submittedName>
</protein>
<proteinExistence type="predicted"/>
<reference evidence="2 3" key="1">
    <citation type="submission" date="2021-03" db="EMBL/GenBank/DDBJ databases">
        <title>Sneathiella sp. CAU 1612 isolated from Kang Won-do.</title>
        <authorList>
            <person name="Kim W."/>
        </authorList>
    </citation>
    <scope>NUCLEOTIDE SEQUENCE [LARGE SCALE GENOMIC DNA]</scope>
    <source>
        <strain evidence="2 3">CAU 1612</strain>
    </source>
</reference>
<gene>
    <name evidence="2" type="ORF">J0X12_14045</name>
</gene>
<dbReference type="EMBL" id="JAFLNC010000005">
    <property type="protein sequence ID" value="MBO0334743.1"/>
    <property type="molecule type" value="Genomic_DNA"/>
</dbReference>
<accession>A0ABS3F891</accession>
<evidence type="ECO:0000259" key="1">
    <source>
        <dbReference type="Pfam" id="PF03713"/>
    </source>
</evidence>
<feature type="domain" description="DUF305" evidence="1">
    <location>
        <begin position="34"/>
        <end position="97"/>
    </location>
</feature>
<evidence type="ECO:0000313" key="2">
    <source>
        <dbReference type="EMBL" id="MBO0334743.1"/>
    </source>
</evidence>
<evidence type="ECO:0000313" key="3">
    <source>
        <dbReference type="Proteomes" id="UP000664761"/>
    </source>
</evidence>
<dbReference type="Gene3D" id="1.20.1260.10">
    <property type="match status" value="1"/>
</dbReference>
<keyword evidence="3" id="KW-1185">Reference proteome</keyword>
<dbReference type="Pfam" id="PF03713">
    <property type="entry name" value="DUF305"/>
    <property type="match status" value="1"/>
</dbReference>
<dbReference type="InterPro" id="IPR012347">
    <property type="entry name" value="Ferritin-like"/>
</dbReference>